<feature type="domain" description="PDZ" evidence="6">
    <location>
        <begin position="312"/>
        <end position="399"/>
    </location>
</feature>
<proteinExistence type="inferred from homology"/>
<dbReference type="InterPro" id="IPR036034">
    <property type="entry name" value="PDZ_sf"/>
</dbReference>
<comment type="caution">
    <text evidence="7">The sequence shown here is derived from an EMBL/GenBank/DDBJ whole genome shotgun (WGS) entry which is preliminary data.</text>
</comment>
<keyword evidence="4" id="KW-0720">Serine protease</keyword>
<dbReference type="InterPro" id="IPR009003">
    <property type="entry name" value="Peptidase_S1_PA"/>
</dbReference>
<keyword evidence="3" id="KW-0378">Hydrolase</keyword>
<dbReference type="STRING" id="1963862.B4O97_16760"/>
<comment type="similarity">
    <text evidence="1">Belongs to the peptidase S1C family.</text>
</comment>
<dbReference type="Pfam" id="PF13180">
    <property type="entry name" value="PDZ_2"/>
    <property type="match status" value="1"/>
</dbReference>
<keyword evidence="5" id="KW-1133">Transmembrane helix</keyword>
<keyword evidence="5" id="KW-0812">Transmembrane</keyword>
<dbReference type="GO" id="GO:0006508">
    <property type="term" value="P:proteolysis"/>
    <property type="evidence" value="ECO:0007669"/>
    <property type="project" value="UniProtKB-KW"/>
</dbReference>
<feature type="transmembrane region" description="Helical" evidence="5">
    <location>
        <begin position="9"/>
        <end position="30"/>
    </location>
</feature>
<gene>
    <name evidence="7" type="ORF">B4O97_16760</name>
</gene>
<accession>A0A1Y1RU35</accession>
<evidence type="ECO:0000313" key="7">
    <source>
        <dbReference type="EMBL" id="ORC31797.1"/>
    </source>
</evidence>
<dbReference type="OrthoDB" id="9758917at2"/>
<dbReference type="Gene3D" id="2.40.10.120">
    <property type="match status" value="1"/>
</dbReference>
<dbReference type="InterPro" id="IPR051201">
    <property type="entry name" value="Chloro_Bact_Ser_Proteases"/>
</dbReference>
<evidence type="ECO:0000313" key="8">
    <source>
        <dbReference type="Proteomes" id="UP000192343"/>
    </source>
</evidence>
<sequence length="409" mass="44250">MKLYSRGQLVFYSLASGLIVLLFAAGLGIFSPGKAGTAAAEAVSTAEEPVFRLETNPIPPENTYLTQNAGEYTDDELATIRTYENLNRGVVNIATETLALNWFLEPVPSEGGTGSGSIIDRRGYILTNYHVVEKAYKVHINLSDGTQFDGEVIGKDPENDLAVVKFDPDGRDLVTIPFGDSTNLKVGQKVLAIGNPFGYDRTLTTGIVSGLGRPVRTSSNIVIRDMIQTDASINPGNSGGPLLNSRGEMIGINTMIYSPSGGSVGIGFATPVNTARRVVPDLIEYGLVRRGWIDIVPVQLDRNIVRYGKLPVEKGILVSKTVKGGAADTAGIRGGDQNNPIRYGRSILYLGGDILVEVDGDKTETISDLLGALEDNRPGDVIDVEVYRGRQRRSFQVELSERPEELYWN</sequence>
<dbReference type="InterPro" id="IPR001940">
    <property type="entry name" value="Peptidase_S1C"/>
</dbReference>
<name>A0A1Y1RU35_9SPIO</name>
<keyword evidence="2" id="KW-0645">Protease</keyword>
<evidence type="ECO:0000256" key="2">
    <source>
        <dbReference type="ARBA" id="ARBA00022670"/>
    </source>
</evidence>
<keyword evidence="8" id="KW-1185">Reference proteome</keyword>
<dbReference type="SUPFAM" id="SSF50494">
    <property type="entry name" value="Trypsin-like serine proteases"/>
    <property type="match status" value="1"/>
</dbReference>
<evidence type="ECO:0000256" key="4">
    <source>
        <dbReference type="ARBA" id="ARBA00022825"/>
    </source>
</evidence>
<organism evidence="7 8">
    <name type="scientific">Marispirochaeta aestuarii</name>
    <dbReference type="NCBI Taxonomy" id="1963862"/>
    <lineage>
        <taxon>Bacteria</taxon>
        <taxon>Pseudomonadati</taxon>
        <taxon>Spirochaetota</taxon>
        <taxon>Spirochaetia</taxon>
        <taxon>Spirochaetales</taxon>
        <taxon>Spirochaetaceae</taxon>
        <taxon>Marispirochaeta</taxon>
    </lineage>
</organism>
<dbReference type="SUPFAM" id="SSF50156">
    <property type="entry name" value="PDZ domain-like"/>
    <property type="match status" value="1"/>
</dbReference>
<dbReference type="RefSeq" id="WP_083052631.1">
    <property type="nucleotide sequence ID" value="NZ_MWQY01000024.1"/>
</dbReference>
<dbReference type="Proteomes" id="UP000192343">
    <property type="component" value="Unassembled WGS sequence"/>
</dbReference>
<dbReference type="Gene3D" id="2.30.42.10">
    <property type="match status" value="1"/>
</dbReference>
<evidence type="ECO:0000256" key="1">
    <source>
        <dbReference type="ARBA" id="ARBA00010541"/>
    </source>
</evidence>
<evidence type="ECO:0000259" key="6">
    <source>
        <dbReference type="Pfam" id="PF13180"/>
    </source>
</evidence>
<evidence type="ECO:0000256" key="5">
    <source>
        <dbReference type="SAM" id="Phobius"/>
    </source>
</evidence>
<dbReference type="EMBL" id="MWQY01000024">
    <property type="protein sequence ID" value="ORC31797.1"/>
    <property type="molecule type" value="Genomic_DNA"/>
</dbReference>
<reference evidence="7 8" key="1">
    <citation type="submission" date="2017-03" db="EMBL/GenBank/DDBJ databases">
        <title>Draft Genome sequence of Marispirochaeta sp. strain JC444.</title>
        <authorList>
            <person name="Shivani Y."/>
            <person name="Subhash Y."/>
            <person name="Sasikala C."/>
            <person name="Ramana C."/>
        </authorList>
    </citation>
    <scope>NUCLEOTIDE SEQUENCE [LARGE SCALE GENOMIC DNA]</scope>
    <source>
        <strain evidence="7 8">JC444</strain>
    </source>
</reference>
<dbReference type="AlphaFoldDB" id="A0A1Y1RU35"/>
<dbReference type="InterPro" id="IPR001478">
    <property type="entry name" value="PDZ"/>
</dbReference>
<keyword evidence="5" id="KW-0472">Membrane</keyword>
<dbReference type="PRINTS" id="PR00834">
    <property type="entry name" value="PROTEASES2C"/>
</dbReference>
<dbReference type="GO" id="GO:0004252">
    <property type="term" value="F:serine-type endopeptidase activity"/>
    <property type="evidence" value="ECO:0007669"/>
    <property type="project" value="InterPro"/>
</dbReference>
<dbReference type="PANTHER" id="PTHR43343">
    <property type="entry name" value="PEPTIDASE S12"/>
    <property type="match status" value="1"/>
</dbReference>
<protein>
    <submittedName>
        <fullName evidence="7">Peptidase S1</fullName>
    </submittedName>
</protein>
<dbReference type="FunFam" id="2.40.10.10:FF:000001">
    <property type="entry name" value="Periplasmic serine protease DegS"/>
    <property type="match status" value="1"/>
</dbReference>
<dbReference type="Pfam" id="PF13365">
    <property type="entry name" value="Trypsin_2"/>
    <property type="match status" value="1"/>
</dbReference>
<evidence type="ECO:0000256" key="3">
    <source>
        <dbReference type="ARBA" id="ARBA00022801"/>
    </source>
</evidence>
<dbReference type="PANTHER" id="PTHR43343:SF3">
    <property type="entry name" value="PROTEASE DO-LIKE 8, CHLOROPLASTIC"/>
    <property type="match status" value="1"/>
</dbReference>